<evidence type="ECO:0000256" key="4">
    <source>
        <dbReference type="SAM" id="MobiDB-lite"/>
    </source>
</evidence>
<accession>L8GW78</accession>
<evidence type="ECO:0000256" key="3">
    <source>
        <dbReference type="ARBA" id="ARBA00022691"/>
    </source>
</evidence>
<gene>
    <name evidence="5" type="ORF">ACA1_059770</name>
</gene>
<dbReference type="PIRSF" id="PIRSF011771">
    <property type="entry name" value="RMS1_SET"/>
    <property type="match status" value="1"/>
</dbReference>
<dbReference type="PANTHER" id="PTHR13271">
    <property type="entry name" value="UNCHARACTERIZED PUTATIVE METHYLTRANSFERASE"/>
    <property type="match status" value="1"/>
</dbReference>
<keyword evidence="3" id="KW-0949">S-adenosyl-L-methionine</keyword>
<dbReference type="InterPro" id="IPR036464">
    <property type="entry name" value="Rubisco_LSMT_subst-bd_sf"/>
</dbReference>
<evidence type="ECO:0000256" key="1">
    <source>
        <dbReference type="ARBA" id="ARBA00022603"/>
    </source>
</evidence>
<dbReference type="Gene3D" id="3.90.1410.10">
    <property type="entry name" value="set domain protein methyltransferase, domain 1"/>
    <property type="match status" value="1"/>
</dbReference>
<dbReference type="InterPro" id="IPR046341">
    <property type="entry name" value="SET_dom_sf"/>
</dbReference>
<dbReference type="InterPro" id="IPR050600">
    <property type="entry name" value="SETD3_SETD6_MTase"/>
</dbReference>
<feature type="compositionally biased region" description="Acidic residues" evidence="4">
    <location>
        <begin position="259"/>
        <end position="273"/>
    </location>
</feature>
<keyword evidence="6" id="KW-1185">Reference proteome</keyword>
<feature type="compositionally biased region" description="Basic and acidic residues" evidence="4">
    <location>
        <begin position="293"/>
        <end position="302"/>
    </location>
</feature>
<evidence type="ECO:0000256" key="2">
    <source>
        <dbReference type="ARBA" id="ARBA00022679"/>
    </source>
</evidence>
<dbReference type="RefSeq" id="XP_004339273.1">
    <property type="nucleotide sequence ID" value="XM_004339225.1"/>
</dbReference>
<dbReference type="EMBL" id="KB007974">
    <property type="protein sequence ID" value="ELR17260.1"/>
    <property type="molecule type" value="Genomic_DNA"/>
</dbReference>
<proteinExistence type="predicted"/>
<dbReference type="OrthoDB" id="441812at2759"/>
<feature type="compositionally biased region" description="Acidic residues" evidence="4">
    <location>
        <begin position="303"/>
        <end position="322"/>
    </location>
</feature>
<evidence type="ECO:0000313" key="6">
    <source>
        <dbReference type="Proteomes" id="UP000011083"/>
    </source>
</evidence>
<dbReference type="GeneID" id="14917856"/>
<dbReference type="AlphaFoldDB" id="L8GW78"/>
<dbReference type="Proteomes" id="UP000011083">
    <property type="component" value="Unassembled WGS sequence"/>
</dbReference>
<feature type="region of interest" description="Disordered" evidence="4">
    <location>
        <begin position="1"/>
        <end position="22"/>
    </location>
</feature>
<feature type="region of interest" description="Disordered" evidence="4">
    <location>
        <begin position="251"/>
        <end position="327"/>
    </location>
</feature>
<feature type="region of interest" description="Disordered" evidence="4">
    <location>
        <begin position="525"/>
        <end position="567"/>
    </location>
</feature>
<keyword evidence="2" id="KW-0808">Transferase</keyword>
<feature type="compositionally biased region" description="Basic and acidic residues" evidence="4">
    <location>
        <begin position="274"/>
        <end position="285"/>
    </location>
</feature>
<feature type="compositionally biased region" description="Basic residues" evidence="4">
    <location>
        <begin position="539"/>
        <end position="567"/>
    </location>
</feature>
<dbReference type="KEGG" id="acan:ACA1_059770"/>
<reference evidence="5 6" key="1">
    <citation type="journal article" date="2013" name="Genome Biol.">
        <title>Genome of Acanthamoeba castellanii highlights extensive lateral gene transfer and early evolution of tyrosine kinase signaling.</title>
        <authorList>
            <person name="Clarke M."/>
            <person name="Lohan A.J."/>
            <person name="Liu B."/>
            <person name="Lagkouvardos I."/>
            <person name="Roy S."/>
            <person name="Zafar N."/>
            <person name="Bertelli C."/>
            <person name="Schilde C."/>
            <person name="Kianianmomeni A."/>
            <person name="Burglin T.R."/>
            <person name="Frech C."/>
            <person name="Turcotte B."/>
            <person name="Kopec K.O."/>
            <person name="Synnott J.M."/>
            <person name="Choo C."/>
            <person name="Paponov I."/>
            <person name="Finkler A."/>
            <person name="Soon Heng Tan C."/>
            <person name="Hutchins A.P."/>
            <person name="Weinmeier T."/>
            <person name="Rattei T."/>
            <person name="Chu J.S."/>
            <person name="Gimenez G."/>
            <person name="Irimia M."/>
            <person name="Rigden D.J."/>
            <person name="Fitzpatrick D.A."/>
            <person name="Lorenzo-Morales J."/>
            <person name="Bateman A."/>
            <person name="Chiu C.H."/>
            <person name="Tang P."/>
            <person name="Hegemann P."/>
            <person name="Fromm H."/>
            <person name="Raoult D."/>
            <person name="Greub G."/>
            <person name="Miranda-Saavedra D."/>
            <person name="Chen N."/>
            <person name="Nash P."/>
            <person name="Ginger M.L."/>
            <person name="Horn M."/>
            <person name="Schaap P."/>
            <person name="Caler L."/>
            <person name="Loftus B."/>
        </authorList>
    </citation>
    <scope>NUCLEOTIDE SEQUENCE [LARGE SCALE GENOMIC DNA]</scope>
    <source>
        <strain evidence="5 6">Neff</strain>
    </source>
</reference>
<dbReference type="VEuPathDB" id="AmoebaDB:ACA1_059770"/>
<sequence length="567" mass="63118">MEAAEEVPSVLTHTGIDGSTSPEEAAARLAELEAWLERNRVWWDRNAIAFRPHVFNPPALLEFARQKLGLGLGVIALQPLKEGQLLCVIPKEVVLSVKTTAIADLLAGAELYGSVGLAIALMYEMSQGTKCIPAFEPLPMYWDPAELAPLQGTELTYILDNDKERLQEDYDMQVGPFADEHRERTGGREVLSFELFKRASSLIASRAFGVDAYHGDAMLPVADIFNHTGREHVHIQSDGDVCTVCGSPDPCPHTRHQEGEEDEHEEEEEEEEKEEKAEEKEKEKEEKEEEEEEQKHEEHGSHDEEDEMVEEVEEDEEEEDEEWPRPDGIREAAAGEEVYNTYGPLPNVVLLNKHGFVEIPNLNDCVSVDEALIREVSAKCLGNAEAANKRLAFCQSRKKIFGEDLCYNFHYNGTAERELLWVLFVLFAPPATCVKMAKAKPALLYKQLRSIDKRQLAADECVRGMLVALARARLGLYPPTTLEEDRRALAKAQSDGSKAILVWALMLRVAEKELLGRVIKRYGAKSDASVSAGAGEPGKRKRQPAAAGGKKKANNKAKAVATKKKAK</sequence>
<name>L8GW78_ACACF</name>
<protein>
    <submittedName>
        <fullName evidence="5">Nuclear protein SET family protein, putative</fullName>
    </submittedName>
</protein>
<dbReference type="SUPFAM" id="SSF81822">
    <property type="entry name" value="RuBisCo LSMT C-terminal, substrate-binding domain"/>
    <property type="match status" value="1"/>
</dbReference>
<organism evidence="5 6">
    <name type="scientific">Acanthamoeba castellanii (strain ATCC 30010 / Neff)</name>
    <dbReference type="NCBI Taxonomy" id="1257118"/>
    <lineage>
        <taxon>Eukaryota</taxon>
        <taxon>Amoebozoa</taxon>
        <taxon>Discosea</taxon>
        <taxon>Longamoebia</taxon>
        <taxon>Centramoebida</taxon>
        <taxon>Acanthamoebidae</taxon>
        <taxon>Acanthamoeba</taxon>
    </lineage>
</organism>
<dbReference type="InterPro" id="IPR011383">
    <property type="entry name" value="N-lys_methylase_SETD6"/>
</dbReference>
<dbReference type="GO" id="GO:0005634">
    <property type="term" value="C:nucleus"/>
    <property type="evidence" value="ECO:0007669"/>
    <property type="project" value="TreeGrafter"/>
</dbReference>
<dbReference type="PANTHER" id="PTHR13271:SF34">
    <property type="entry name" value="N-LYSINE METHYLTRANSFERASE SETD6"/>
    <property type="match status" value="1"/>
</dbReference>
<dbReference type="SUPFAM" id="SSF82199">
    <property type="entry name" value="SET domain"/>
    <property type="match status" value="1"/>
</dbReference>
<dbReference type="GO" id="GO:0032259">
    <property type="term" value="P:methylation"/>
    <property type="evidence" value="ECO:0007669"/>
    <property type="project" value="UniProtKB-KW"/>
</dbReference>
<keyword evidence="1" id="KW-0489">Methyltransferase</keyword>
<dbReference type="GO" id="GO:0016279">
    <property type="term" value="F:protein-lysine N-methyltransferase activity"/>
    <property type="evidence" value="ECO:0007669"/>
    <property type="project" value="InterPro"/>
</dbReference>
<evidence type="ECO:0000313" key="5">
    <source>
        <dbReference type="EMBL" id="ELR17260.1"/>
    </source>
</evidence>